<evidence type="ECO:0000313" key="1">
    <source>
        <dbReference type="EMBL" id="MFC0082374.1"/>
    </source>
</evidence>
<comment type="caution">
    <text evidence="1">The sequence shown here is derived from an EMBL/GenBank/DDBJ whole genome shotgun (WGS) entry which is preliminary data.</text>
</comment>
<dbReference type="EMBL" id="JBHLYQ010000094">
    <property type="protein sequence ID" value="MFC0082374.1"/>
    <property type="molecule type" value="Genomic_DNA"/>
</dbReference>
<proteinExistence type="predicted"/>
<name>A0ABV6C3X4_9ACTN</name>
<reference evidence="1 2" key="1">
    <citation type="submission" date="2024-09" db="EMBL/GenBank/DDBJ databases">
        <authorList>
            <person name="Sun Q."/>
            <person name="Mori K."/>
        </authorList>
    </citation>
    <scope>NUCLEOTIDE SEQUENCE [LARGE SCALE GENOMIC DNA]</scope>
    <source>
        <strain evidence="1 2">JCM 15389</strain>
    </source>
</reference>
<keyword evidence="2" id="KW-1185">Reference proteome</keyword>
<evidence type="ECO:0000313" key="2">
    <source>
        <dbReference type="Proteomes" id="UP001589788"/>
    </source>
</evidence>
<protein>
    <submittedName>
        <fullName evidence="1">Uncharacterized protein</fullName>
    </submittedName>
</protein>
<sequence length="253" mass="25605">MAETTVKLVAGLFPKSTSLAPVKFVPVMVTVVPPAAGPEFGEMSVTVGLLPTAITVPVSSERLGEVVEVMVTVTHGGGPELKACLDTASHAPLPLSADGFHQVIELPPFKLQFFITSELNVFPGETLTSKYSPLVANAGAATGSVVNCETVMPPIPLAEAVVPPLATVAVPVCVLDDPLAALVAPDGGGGGVELGGVVVVGVGEGAGLGKGGGGVYPDMFKMTLSVEVPPIASQKLEDTHDTLTRPVTPEGKV</sequence>
<organism evidence="1 2">
    <name type="scientific">Aciditerrimonas ferrireducens</name>
    <dbReference type="NCBI Taxonomy" id="667306"/>
    <lineage>
        <taxon>Bacteria</taxon>
        <taxon>Bacillati</taxon>
        <taxon>Actinomycetota</taxon>
        <taxon>Acidimicrobiia</taxon>
        <taxon>Acidimicrobiales</taxon>
        <taxon>Acidimicrobiaceae</taxon>
        <taxon>Aciditerrimonas</taxon>
    </lineage>
</organism>
<dbReference type="Proteomes" id="UP001589788">
    <property type="component" value="Unassembled WGS sequence"/>
</dbReference>
<gene>
    <name evidence="1" type="ORF">ACFFRE_09495</name>
</gene>
<accession>A0ABV6C3X4</accession>